<feature type="binding site" evidence="11">
    <location>
        <position position="189"/>
    </location>
    <ligand>
        <name>Zn(2+)</name>
        <dbReference type="ChEBI" id="CHEBI:29105"/>
    </ligand>
</feature>
<dbReference type="Pfam" id="PF06508">
    <property type="entry name" value="QueC"/>
    <property type="match status" value="1"/>
</dbReference>
<organism evidence="12 13">
    <name type="scientific">Seongchinamella sediminis</name>
    <dbReference type="NCBI Taxonomy" id="2283635"/>
    <lineage>
        <taxon>Bacteria</taxon>
        <taxon>Pseudomonadati</taxon>
        <taxon>Pseudomonadota</taxon>
        <taxon>Gammaproteobacteria</taxon>
        <taxon>Cellvibrionales</taxon>
        <taxon>Halieaceae</taxon>
        <taxon>Seongchinamella</taxon>
    </lineage>
</organism>
<keyword evidence="13" id="KW-1185">Reference proteome</keyword>
<reference evidence="12 13" key="1">
    <citation type="submission" date="2018-07" db="EMBL/GenBank/DDBJ databases">
        <title>Halioglobus sp. genome submission.</title>
        <authorList>
            <person name="Ye M.-Q."/>
            <person name="Du Z.-J."/>
        </authorList>
    </citation>
    <scope>NUCLEOTIDE SEQUENCE [LARGE SCALE GENOMIC DNA]</scope>
    <source>
        <strain evidence="12 13">U0301</strain>
    </source>
</reference>
<comment type="similarity">
    <text evidence="8 11">Belongs to the QueC family.</text>
</comment>
<comment type="pathway">
    <text evidence="1 11">Purine metabolism; 7-cyano-7-deazaguanine biosynthesis.</text>
</comment>
<protein>
    <recommendedName>
        <fullName evidence="9 11">7-cyano-7-deazaguanine synthase</fullName>
        <ecNumber evidence="9 11">6.3.4.20</ecNumber>
    </recommendedName>
    <alternativeName>
        <fullName evidence="11">7-cyano-7-carbaguanine synthase</fullName>
    </alternativeName>
    <alternativeName>
        <fullName evidence="11">PreQ(0) synthase</fullName>
    </alternativeName>
    <alternativeName>
        <fullName evidence="11">Queuosine biosynthesis protein QueC</fullName>
    </alternativeName>
</protein>
<dbReference type="GO" id="GO:0016879">
    <property type="term" value="F:ligase activity, forming carbon-nitrogen bonds"/>
    <property type="evidence" value="ECO:0007669"/>
    <property type="project" value="UniProtKB-UniRule"/>
</dbReference>
<dbReference type="EMBL" id="QRAN01000031">
    <property type="protein sequence ID" value="RLQ20335.1"/>
    <property type="molecule type" value="Genomic_DNA"/>
</dbReference>
<name>A0A3L7DU84_9GAMM</name>
<evidence type="ECO:0000256" key="5">
    <source>
        <dbReference type="ARBA" id="ARBA00022785"/>
    </source>
</evidence>
<evidence type="ECO:0000256" key="11">
    <source>
        <dbReference type="HAMAP-Rule" id="MF_01633"/>
    </source>
</evidence>
<comment type="caution">
    <text evidence="12">The sequence shown here is derived from an EMBL/GenBank/DDBJ whole genome shotgun (WGS) entry which is preliminary data.</text>
</comment>
<evidence type="ECO:0000256" key="8">
    <source>
        <dbReference type="ARBA" id="ARBA00037993"/>
    </source>
</evidence>
<dbReference type="AlphaFoldDB" id="A0A3L7DU84"/>
<dbReference type="PIRSF" id="PIRSF006293">
    <property type="entry name" value="ExsB"/>
    <property type="match status" value="1"/>
</dbReference>
<evidence type="ECO:0000313" key="13">
    <source>
        <dbReference type="Proteomes" id="UP000265509"/>
    </source>
</evidence>
<dbReference type="CDD" id="cd01995">
    <property type="entry name" value="QueC-like"/>
    <property type="match status" value="1"/>
</dbReference>
<dbReference type="GO" id="GO:0008270">
    <property type="term" value="F:zinc ion binding"/>
    <property type="evidence" value="ECO:0007669"/>
    <property type="project" value="UniProtKB-UniRule"/>
</dbReference>
<dbReference type="PANTHER" id="PTHR42914:SF1">
    <property type="entry name" value="7-CYANO-7-DEAZAGUANINE SYNTHASE"/>
    <property type="match status" value="1"/>
</dbReference>
<gene>
    <name evidence="11 12" type="primary">queC</name>
    <name evidence="12" type="ORF">DWB85_18260</name>
</gene>
<dbReference type="EC" id="6.3.4.20" evidence="9 11"/>
<feature type="binding site" evidence="11">
    <location>
        <position position="205"/>
    </location>
    <ligand>
        <name>Zn(2+)</name>
        <dbReference type="ChEBI" id="CHEBI:29105"/>
    </ligand>
</feature>
<keyword evidence="4 11" id="KW-0547">Nucleotide-binding</keyword>
<evidence type="ECO:0000256" key="4">
    <source>
        <dbReference type="ARBA" id="ARBA00022741"/>
    </source>
</evidence>
<evidence type="ECO:0000256" key="1">
    <source>
        <dbReference type="ARBA" id="ARBA00005061"/>
    </source>
</evidence>
<evidence type="ECO:0000256" key="10">
    <source>
        <dbReference type="ARBA" id="ARBA00047890"/>
    </source>
</evidence>
<evidence type="ECO:0000256" key="6">
    <source>
        <dbReference type="ARBA" id="ARBA00022833"/>
    </source>
</evidence>
<feature type="binding site" evidence="11">
    <location>
        <position position="199"/>
    </location>
    <ligand>
        <name>Zn(2+)</name>
        <dbReference type="ChEBI" id="CHEBI:29105"/>
    </ligand>
</feature>
<dbReference type="Proteomes" id="UP000265509">
    <property type="component" value="Unassembled WGS sequence"/>
</dbReference>
<evidence type="ECO:0000256" key="9">
    <source>
        <dbReference type="ARBA" id="ARBA00039149"/>
    </source>
</evidence>
<dbReference type="InterPro" id="IPR018317">
    <property type="entry name" value="QueC"/>
</dbReference>
<evidence type="ECO:0000313" key="12">
    <source>
        <dbReference type="EMBL" id="RLQ20335.1"/>
    </source>
</evidence>
<dbReference type="Gene3D" id="3.40.50.620">
    <property type="entry name" value="HUPs"/>
    <property type="match status" value="1"/>
</dbReference>
<comment type="cofactor">
    <cofactor evidence="11">
        <name>Zn(2+)</name>
        <dbReference type="ChEBI" id="CHEBI:29105"/>
    </cofactor>
    <text evidence="11">Binds 1 zinc ion per subunit.</text>
</comment>
<keyword evidence="5 11" id="KW-0671">Queuosine biosynthesis</keyword>
<keyword evidence="6 11" id="KW-0862">Zinc</keyword>
<evidence type="ECO:0000256" key="2">
    <source>
        <dbReference type="ARBA" id="ARBA00022598"/>
    </source>
</evidence>
<dbReference type="GO" id="GO:0005524">
    <property type="term" value="F:ATP binding"/>
    <property type="evidence" value="ECO:0007669"/>
    <property type="project" value="UniProtKB-UniRule"/>
</dbReference>
<dbReference type="HAMAP" id="MF_01633">
    <property type="entry name" value="QueC"/>
    <property type="match status" value="1"/>
</dbReference>
<dbReference type="GO" id="GO:0008616">
    <property type="term" value="P:tRNA queuosine(34) biosynthetic process"/>
    <property type="evidence" value="ECO:0007669"/>
    <property type="project" value="UniProtKB-UniRule"/>
</dbReference>
<keyword evidence="3 11" id="KW-0479">Metal-binding</keyword>
<evidence type="ECO:0000256" key="3">
    <source>
        <dbReference type="ARBA" id="ARBA00022723"/>
    </source>
</evidence>
<dbReference type="RefSeq" id="WP_117957403.1">
    <property type="nucleotide sequence ID" value="NZ_QRAN01000031.1"/>
</dbReference>
<dbReference type="OrthoDB" id="9789567at2"/>
<accession>A0A3L7DU84</accession>
<proteinExistence type="inferred from homology"/>
<comment type="function">
    <text evidence="11">Catalyzes the ATP-dependent conversion of 7-carboxy-7-deazaguanine (CDG) to 7-cyano-7-deazaguanine (preQ(0)).</text>
</comment>
<dbReference type="UniPathway" id="UPA00391"/>
<dbReference type="PANTHER" id="PTHR42914">
    <property type="entry name" value="7-CYANO-7-DEAZAGUANINE SYNTHASE"/>
    <property type="match status" value="1"/>
</dbReference>
<dbReference type="NCBIfam" id="TIGR00364">
    <property type="entry name" value="7-cyano-7-deazaguanine synthase QueC"/>
    <property type="match status" value="1"/>
</dbReference>
<dbReference type="FunFam" id="3.40.50.620:FF:000131">
    <property type="entry name" value="7-cyano-7-deazaguanine synthase"/>
    <property type="match status" value="1"/>
</dbReference>
<feature type="binding site" evidence="11">
    <location>
        <position position="202"/>
    </location>
    <ligand>
        <name>Zn(2+)</name>
        <dbReference type="ChEBI" id="CHEBI:29105"/>
    </ligand>
</feature>
<feature type="binding site" evidence="11">
    <location>
        <begin position="10"/>
        <end position="20"/>
    </location>
    <ligand>
        <name>ATP</name>
        <dbReference type="ChEBI" id="CHEBI:30616"/>
    </ligand>
</feature>
<keyword evidence="7 11" id="KW-0067">ATP-binding</keyword>
<dbReference type="InterPro" id="IPR014729">
    <property type="entry name" value="Rossmann-like_a/b/a_fold"/>
</dbReference>
<evidence type="ECO:0000256" key="7">
    <source>
        <dbReference type="ARBA" id="ARBA00022840"/>
    </source>
</evidence>
<keyword evidence="2 11" id="KW-0436">Ligase</keyword>
<comment type="catalytic activity">
    <reaction evidence="10 11">
        <text>7-carboxy-7-carbaguanine + NH4(+) + 2 ATP = 7-cyano-7-carbaguanine + 2 AMP + 2 diphosphate + 2 H(+)</text>
        <dbReference type="Rhea" id="RHEA:27982"/>
        <dbReference type="ChEBI" id="CHEBI:15378"/>
        <dbReference type="ChEBI" id="CHEBI:28938"/>
        <dbReference type="ChEBI" id="CHEBI:30616"/>
        <dbReference type="ChEBI" id="CHEBI:33019"/>
        <dbReference type="ChEBI" id="CHEBI:45075"/>
        <dbReference type="ChEBI" id="CHEBI:61036"/>
        <dbReference type="ChEBI" id="CHEBI:456215"/>
        <dbReference type="EC" id="6.3.4.20"/>
    </reaction>
</comment>
<sequence length="224" mass="23630">MTDKRAVILVSGGLDSTTVLAMARSEGYACYTLSFDYGQRHRAELFAAERVSAALGDVEHKVVKLNLDSIGGSALTDAAIAVPEEETEGIPVTYVPARNTVFLSIALGWAEVLGAQDIFIGVNAVDYSGYPDCRPAYIAAFENMANLATRAGVEGNRLRIHTPLMDLGKGEIINAGLALGVDYALTVSCYQATDAGLACGKCDACRLRARGFADAGVDDPTPYA</sequence>
<dbReference type="SUPFAM" id="SSF52402">
    <property type="entry name" value="Adenine nucleotide alpha hydrolases-like"/>
    <property type="match status" value="1"/>
</dbReference>